<keyword evidence="3 6" id="KW-1133">Transmembrane helix</keyword>
<feature type="transmembrane region" description="Helical" evidence="6">
    <location>
        <begin position="157"/>
        <end position="178"/>
    </location>
</feature>
<evidence type="ECO:0000313" key="9">
    <source>
        <dbReference type="EMBL" id="GFP37668.1"/>
    </source>
</evidence>
<evidence type="ECO:0000256" key="2">
    <source>
        <dbReference type="ARBA" id="ARBA00022692"/>
    </source>
</evidence>
<dbReference type="Pfam" id="PF00361">
    <property type="entry name" value="Proton_antipo_M"/>
    <property type="match status" value="1"/>
</dbReference>
<feature type="transmembrane region" description="Helical" evidence="6">
    <location>
        <begin position="360"/>
        <end position="380"/>
    </location>
</feature>
<dbReference type="AlphaFoldDB" id="A0A6V8PYU0"/>
<feature type="transmembrane region" description="Helical" evidence="6">
    <location>
        <begin position="37"/>
        <end position="54"/>
    </location>
</feature>
<feature type="domain" description="NADH:quinone oxidoreductase/Mrp antiporter transmembrane" evidence="7">
    <location>
        <begin position="122"/>
        <end position="407"/>
    </location>
</feature>
<evidence type="ECO:0000313" key="10">
    <source>
        <dbReference type="Proteomes" id="UP000561271"/>
    </source>
</evidence>
<evidence type="ECO:0000256" key="1">
    <source>
        <dbReference type="ARBA" id="ARBA00004127"/>
    </source>
</evidence>
<name>A0A6V8PYU0_9ACTN</name>
<feature type="transmembrane region" description="Helical" evidence="6">
    <location>
        <begin position="291"/>
        <end position="310"/>
    </location>
</feature>
<feature type="transmembrane region" description="Helical" evidence="6">
    <location>
        <begin position="198"/>
        <end position="218"/>
    </location>
</feature>
<feature type="transmembrane region" description="Helical" evidence="6">
    <location>
        <begin position="440"/>
        <end position="461"/>
    </location>
</feature>
<feature type="transmembrane region" description="Helical" evidence="6">
    <location>
        <begin position="126"/>
        <end position="145"/>
    </location>
</feature>
<gene>
    <name evidence="8" type="ORF">HKBW3S09_00706</name>
    <name evidence="9" type="ORF">HKBW3S44_01345</name>
</gene>
<dbReference type="InterPro" id="IPR001750">
    <property type="entry name" value="ND/Mrp_TM"/>
</dbReference>
<evidence type="ECO:0000313" key="8">
    <source>
        <dbReference type="EMBL" id="GFP23239.1"/>
    </source>
</evidence>
<keyword evidence="2 5" id="KW-0812">Transmembrane</keyword>
<feature type="transmembrane region" description="Helical" evidence="6">
    <location>
        <begin position="265"/>
        <end position="284"/>
    </location>
</feature>
<evidence type="ECO:0000256" key="4">
    <source>
        <dbReference type="ARBA" id="ARBA00023136"/>
    </source>
</evidence>
<organism evidence="9 10">
    <name type="scientific">Candidatus Hakubella thermalkaliphila</name>
    <dbReference type="NCBI Taxonomy" id="2754717"/>
    <lineage>
        <taxon>Bacteria</taxon>
        <taxon>Bacillati</taxon>
        <taxon>Actinomycetota</taxon>
        <taxon>Actinomycetota incertae sedis</taxon>
        <taxon>Candidatus Hakubellales</taxon>
        <taxon>Candidatus Hakubellaceae</taxon>
        <taxon>Candidatus Hakubella</taxon>
    </lineage>
</organism>
<evidence type="ECO:0000256" key="5">
    <source>
        <dbReference type="RuleBase" id="RU000320"/>
    </source>
</evidence>
<sequence length="481" mass="52246">MVCLLVDYKLFLPEALLTLGFLLTVILVLMFPGRRRISFLPVAALAGVAVHLGFSYDNYGSTLNGLLTIDPPTVILRSVGVFLGISLILVLVITARRREEDFGYRLILLTLLMVGVFVLFTSSHLVSLFLALELIAGPGYLLARGGQKSLGEASTRFLLLGIFSSLLIAFGFSFLFGLTNQATFNEIAISEGLGRPALLAAAFLVMLGLFIKIGAFPLQGALLELVPRASSVVFILLIAVNPPLFVLILLKLAQELFFAATDYSFWLVGFFSVLSMVGGNVLSLQSRRVRMSLTALALAHGGVIMAGYLLAVEGSFLFVLLYVPLMMLTLISIGLILSALEKEGTAELLTDLSGLVRRNAPLSVALALLLFFLGLMPLFLSYYTGLAWIFYTTTFRDPPLFLAIIMGLSLLALLVSSVSLIARILFFRPKSTEKIPAPRLAYLHSMVSVIVIGGILVLGMLDVTRSLPYFSYVVKTFLLAP</sequence>
<protein>
    <recommendedName>
        <fullName evidence="7">NADH:quinone oxidoreductase/Mrp antiporter transmembrane domain-containing protein</fullName>
    </recommendedName>
</protein>
<feature type="transmembrane region" description="Helical" evidence="6">
    <location>
        <begin position="400"/>
        <end position="428"/>
    </location>
</feature>
<dbReference type="PANTHER" id="PTHR22773">
    <property type="entry name" value="NADH DEHYDROGENASE"/>
    <property type="match status" value="1"/>
</dbReference>
<dbReference type="Proteomes" id="UP000585609">
    <property type="component" value="Unassembled WGS sequence"/>
</dbReference>
<comment type="subcellular location">
    <subcellularLocation>
        <location evidence="1">Endomembrane system</location>
        <topology evidence="1">Multi-pass membrane protein</topology>
    </subcellularLocation>
    <subcellularLocation>
        <location evidence="5">Membrane</location>
        <topology evidence="5">Multi-pass membrane protein</topology>
    </subcellularLocation>
</comment>
<keyword evidence="4 6" id="KW-0472">Membrane</keyword>
<evidence type="ECO:0000256" key="6">
    <source>
        <dbReference type="SAM" id="Phobius"/>
    </source>
</evidence>
<feature type="transmembrane region" description="Helical" evidence="6">
    <location>
        <begin position="316"/>
        <end position="340"/>
    </location>
</feature>
<feature type="transmembrane region" description="Helical" evidence="6">
    <location>
        <begin position="12"/>
        <end position="30"/>
    </location>
</feature>
<dbReference type="EMBL" id="BLRW01000072">
    <property type="protein sequence ID" value="GFP23239.1"/>
    <property type="molecule type" value="Genomic_DNA"/>
</dbReference>
<evidence type="ECO:0000256" key="3">
    <source>
        <dbReference type="ARBA" id="ARBA00022989"/>
    </source>
</evidence>
<reference evidence="10 11" key="1">
    <citation type="journal article" date="2020" name="Front. Microbiol.">
        <title>Single-cell genomics of novel Actinobacteria with the Wood-Ljungdahl pathway discovered in a serpentinizing system.</title>
        <authorList>
            <person name="Merino N."/>
            <person name="Kawai M."/>
            <person name="Boyd E.S."/>
            <person name="Colman D.R."/>
            <person name="McGlynn S.E."/>
            <person name="Nealson K.H."/>
            <person name="Kurokawa K."/>
            <person name="Hongoh Y."/>
        </authorList>
    </citation>
    <scope>NUCLEOTIDE SEQUENCE [LARGE SCALE GENOMIC DNA]</scope>
    <source>
        <strain evidence="8 11">S09_30</strain>
        <strain evidence="9 10">S44</strain>
    </source>
</reference>
<evidence type="ECO:0000313" key="11">
    <source>
        <dbReference type="Proteomes" id="UP000585609"/>
    </source>
</evidence>
<comment type="caution">
    <text evidence="9">The sequence shown here is derived from an EMBL/GenBank/DDBJ whole genome shotgun (WGS) entry which is preliminary data.</text>
</comment>
<dbReference type="Proteomes" id="UP000561271">
    <property type="component" value="Unassembled WGS sequence"/>
</dbReference>
<feature type="transmembrane region" description="Helical" evidence="6">
    <location>
        <begin position="74"/>
        <end position="95"/>
    </location>
</feature>
<feature type="transmembrane region" description="Helical" evidence="6">
    <location>
        <begin position="230"/>
        <end position="253"/>
    </location>
</feature>
<dbReference type="GO" id="GO:0012505">
    <property type="term" value="C:endomembrane system"/>
    <property type="evidence" value="ECO:0007669"/>
    <property type="project" value="UniProtKB-SubCell"/>
</dbReference>
<dbReference type="EMBL" id="BLSC01000132">
    <property type="protein sequence ID" value="GFP37668.1"/>
    <property type="molecule type" value="Genomic_DNA"/>
</dbReference>
<feature type="transmembrane region" description="Helical" evidence="6">
    <location>
        <begin position="102"/>
        <end position="120"/>
    </location>
</feature>
<accession>A0A6V8PYU0</accession>
<evidence type="ECO:0000259" key="7">
    <source>
        <dbReference type="Pfam" id="PF00361"/>
    </source>
</evidence>
<proteinExistence type="predicted"/>
<dbReference type="GO" id="GO:0016020">
    <property type="term" value="C:membrane"/>
    <property type="evidence" value="ECO:0007669"/>
    <property type="project" value="UniProtKB-SubCell"/>
</dbReference>